<protein>
    <submittedName>
        <fullName evidence="2 4">Uncharacterized protein</fullName>
    </submittedName>
</protein>
<proteinExistence type="predicted"/>
<dbReference type="WBParaSite" id="ASIM_0000881101-mRNA-1">
    <property type="protein sequence ID" value="ASIM_0000881101-mRNA-1"/>
    <property type="gene ID" value="ASIM_0000881101"/>
</dbReference>
<gene>
    <name evidence="2" type="ORF">ASIM_LOCUS8560</name>
</gene>
<feature type="compositionally biased region" description="Basic residues" evidence="1">
    <location>
        <begin position="68"/>
        <end position="79"/>
    </location>
</feature>
<dbReference type="AlphaFoldDB" id="A0A0M3JMC6"/>
<dbReference type="EMBL" id="UYRR01023612">
    <property type="protein sequence ID" value="VDK32812.1"/>
    <property type="molecule type" value="Genomic_DNA"/>
</dbReference>
<keyword evidence="3" id="KW-1185">Reference proteome</keyword>
<evidence type="ECO:0000256" key="1">
    <source>
        <dbReference type="SAM" id="MobiDB-lite"/>
    </source>
</evidence>
<accession>A0A0M3JMC6</accession>
<feature type="region of interest" description="Disordered" evidence="1">
    <location>
        <begin position="1"/>
        <end position="34"/>
    </location>
</feature>
<evidence type="ECO:0000313" key="4">
    <source>
        <dbReference type="WBParaSite" id="ASIM_0000881101-mRNA-1"/>
    </source>
</evidence>
<sequence>MMTEFAWADEEEEEGGERPKAVSQLIGRRPKGHRRSFREMCMAMEFAWADEEEEGGERPKAVSQLIWRRPKGHRRSFGH</sequence>
<organism evidence="4">
    <name type="scientific">Anisakis simplex</name>
    <name type="common">Herring worm</name>
    <dbReference type="NCBI Taxonomy" id="6269"/>
    <lineage>
        <taxon>Eukaryota</taxon>
        <taxon>Metazoa</taxon>
        <taxon>Ecdysozoa</taxon>
        <taxon>Nematoda</taxon>
        <taxon>Chromadorea</taxon>
        <taxon>Rhabditida</taxon>
        <taxon>Spirurina</taxon>
        <taxon>Ascaridomorpha</taxon>
        <taxon>Ascaridoidea</taxon>
        <taxon>Anisakidae</taxon>
        <taxon>Anisakis</taxon>
        <taxon>Anisakis simplex complex</taxon>
    </lineage>
</organism>
<reference evidence="4" key="1">
    <citation type="submission" date="2017-02" db="UniProtKB">
        <authorList>
            <consortium name="WormBaseParasite"/>
        </authorList>
    </citation>
    <scope>IDENTIFICATION</scope>
</reference>
<name>A0A0M3JMC6_ANISI</name>
<evidence type="ECO:0000313" key="2">
    <source>
        <dbReference type="EMBL" id="VDK32812.1"/>
    </source>
</evidence>
<evidence type="ECO:0000313" key="3">
    <source>
        <dbReference type="Proteomes" id="UP000267096"/>
    </source>
</evidence>
<dbReference type="Proteomes" id="UP000267096">
    <property type="component" value="Unassembled WGS sequence"/>
</dbReference>
<reference evidence="2 3" key="2">
    <citation type="submission" date="2018-11" db="EMBL/GenBank/DDBJ databases">
        <authorList>
            <consortium name="Pathogen Informatics"/>
        </authorList>
    </citation>
    <scope>NUCLEOTIDE SEQUENCE [LARGE SCALE GENOMIC DNA]</scope>
</reference>
<feature type="region of interest" description="Disordered" evidence="1">
    <location>
        <begin position="50"/>
        <end position="79"/>
    </location>
</feature>